<dbReference type="Proteomes" id="UP000032749">
    <property type="component" value="Chromosome"/>
</dbReference>
<protein>
    <submittedName>
        <fullName evidence="1">Uncharacterized protein</fullName>
    </submittedName>
</protein>
<dbReference type="STRING" id="698738.OLEAN_C18310"/>
<gene>
    <name evidence="1" type="ORF">OLEAN_C18310</name>
</gene>
<dbReference type="HOGENOM" id="CLU_190743_0_0_6"/>
<dbReference type="OrthoDB" id="6370513at2"/>
<dbReference type="KEGG" id="oai:OLEAN_C18310"/>
<sequence length="70" mass="8216">MESKKNILEKIFIFAEKDFDPTIDKDVVQILRDKFNIYLPQRSALNESLESTASSHEIIELILKYRTLSE</sequence>
<dbReference type="EMBL" id="FO203512">
    <property type="protein sequence ID" value="CCK76007.1"/>
    <property type="molecule type" value="Genomic_DNA"/>
</dbReference>
<evidence type="ECO:0000313" key="1">
    <source>
        <dbReference type="EMBL" id="CCK76007.1"/>
    </source>
</evidence>
<proteinExistence type="predicted"/>
<name>R4YMF4_OLEAN</name>
<organism evidence="1 2">
    <name type="scientific">Oleispira antarctica RB-8</name>
    <dbReference type="NCBI Taxonomy" id="698738"/>
    <lineage>
        <taxon>Bacteria</taxon>
        <taxon>Pseudomonadati</taxon>
        <taxon>Pseudomonadota</taxon>
        <taxon>Gammaproteobacteria</taxon>
        <taxon>Oceanospirillales</taxon>
        <taxon>Oceanospirillaceae</taxon>
        <taxon>Oleispira</taxon>
    </lineage>
</organism>
<accession>R4YMF4</accession>
<reference evidence="1 2" key="1">
    <citation type="journal article" date="2013" name="Nat. Commun.">
        <title>Genome sequence and functional genomic analysis of the oil-degrading bacterium Oleispira antarctica.</title>
        <authorList>
            <person name="Kube M."/>
            <person name="Chernikova T.N."/>
            <person name="Al-Ramahi Y."/>
            <person name="Beloqui A."/>
            <person name="Lopez-Cortez N."/>
            <person name="Guazzaroni M.E."/>
            <person name="Heipieper H.J."/>
            <person name="Klages S."/>
            <person name="Kotsyurbenko O.R."/>
            <person name="Langer I."/>
            <person name="Nechitaylo T.Y."/>
            <person name="Lunsdorf H."/>
            <person name="Fernandez M."/>
            <person name="Juarez S."/>
            <person name="Ciordia S."/>
            <person name="Singer A."/>
            <person name="Kagan O."/>
            <person name="Egorova O."/>
            <person name="Petit P.A."/>
            <person name="Stogios P."/>
            <person name="Kim Y."/>
            <person name="Tchigvintsev A."/>
            <person name="Flick R."/>
            <person name="Denaro R."/>
            <person name="Genovese M."/>
            <person name="Albar J.P."/>
            <person name="Reva O.N."/>
            <person name="Martinez-Gomariz M."/>
            <person name="Tran H."/>
            <person name="Ferrer M."/>
            <person name="Savchenko A."/>
            <person name="Yakunin A.F."/>
            <person name="Yakimov M.M."/>
            <person name="Golyshina O.V."/>
            <person name="Reinhardt R."/>
            <person name="Golyshin P.N."/>
        </authorList>
    </citation>
    <scope>NUCLEOTIDE SEQUENCE [LARGE SCALE GENOMIC DNA]</scope>
</reference>
<dbReference type="AlphaFoldDB" id="R4YMF4"/>
<keyword evidence="2" id="KW-1185">Reference proteome</keyword>
<dbReference type="Gene3D" id="1.20.1060.10">
    <property type="entry name" value="Taq DNA Polymerase, Chain T, domain 4"/>
    <property type="match status" value="1"/>
</dbReference>
<evidence type="ECO:0000313" key="2">
    <source>
        <dbReference type="Proteomes" id="UP000032749"/>
    </source>
</evidence>